<sequence>MNPASLDTSTGHSPIHLFTHLFTDLFTDHPFSAGMDSFNQTMSQELSEDLAGSSADGPSASDMLGWIAAVGGMLAFGTFGVPIKSKRARSVNIDPLVFQSYKTAMCFLTCWLVLPCGEEFSFTPWGIVSGLFWVPGGVATVYAVKTSGLAIGIGVGSSFIVLVSFTWGIFIFGEHVHSKAGATLAVACMMVGLLGMSYFSAPTKGSSTTGNSGSIDNQADRSANGQHSYHELNSGDSSTSDGSAAFADVESEIDVATDGLSTSPTATTTTTGVTSESASSEAATTDNKASNAQAQQENDTGTPVDGDAENDGNEEGVVLVEMENDGIMREEQNASGSQSDSHVSIFGFMVPRYYTGVAASAFCGIWGGSIMVPMHWAPPDQKGSHYLISFAIGASTINILLWVIRYAYLVGHHRSMGKAYYALPSFHLGTMWLPGGASGMLWSIGNFCSIVSVEYLGEGVGYSVVQASMLVSGLWGIFYFREIKGISRISCWFLSGALTVFGILSLSYEHGET</sequence>
<keyword evidence="5 7" id="KW-0472">Membrane</keyword>
<reference evidence="9" key="1">
    <citation type="submission" date="2021-01" db="EMBL/GenBank/DDBJ databases">
        <authorList>
            <person name="Corre E."/>
            <person name="Pelletier E."/>
            <person name="Niang G."/>
            <person name="Scheremetjew M."/>
            <person name="Finn R."/>
            <person name="Kale V."/>
            <person name="Holt S."/>
            <person name="Cochrane G."/>
            <person name="Meng A."/>
            <person name="Brown T."/>
            <person name="Cohen L."/>
        </authorList>
    </citation>
    <scope>NUCLEOTIDE SEQUENCE</scope>
    <source>
        <strain evidence="9">CCMP3328</strain>
    </source>
</reference>
<dbReference type="InterPro" id="IPR012435">
    <property type="entry name" value="TMEM144"/>
</dbReference>
<dbReference type="PANTHER" id="PTHR16119">
    <property type="entry name" value="TRANSMEMBRANE PROTEIN 144"/>
    <property type="match status" value="1"/>
</dbReference>
<organism evidence="9">
    <name type="scientific">Craspedostauros australis</name>
    <dbReference type="NCBI Taxonomy" id="1486917"/>
    <lineage>
        <taxon>Eukaryota</taxon>
        <taxon>Sar</taxon>
        <taxon>Stramenopiles</taxon>
        <taxon>Ochrophyta</taxon>
        <taxon>Bacillariophyta</taxon>
        <taxon>Bacillariophyceae</taxon>
        <taxon>Bacillariophycidae</taxon>
        <taxon>Naviculales</taxon>
        <taxon>Naviculaceae</taxon>
        <taxon>Craspedostauros</taxon>
    </lineage>
</organism>
<protein>
    <submittedName>
        <fullName evidence="9">Uncharacterized protein</fullName>
    </submittedName>
</protein>
<feature type="transmembrane region" description="Helical" evidence="7">
    <location>
        <begin position="462"/>
        <end position="480"/>
    </location>
</feature>
<evidence type="ECO:0000256" key="1">
    <source>
        <dbReference type="ARBA" id="ARBA00004141"/>
    </source>
</evidence>
<feature type="transmembrane region" description="Helical" evidence="7">
    <location>
        <begin position="353"/>
        <end position="374"/>
    </location>
</feature>
<dbReference type="AlphaFoldDB" id="A0A6T6DFV0"/>
<evidence type="ECO:0000256" key="4">
    <source>
        <dbReference type="ARBA" id="ARBA00022989"/>
    </source>
</evidence>
<evidence type="ECO:0000313" key="9">
    <source>
        <dbReference type="EMBL" id="CAD8328048.1"/>
    </source>
</evidence>
<evidence type="ECO:0000256" key="6">
    <source>
        <dbReference type="SAM" id="MobiDB-lite"/>
    </source>
</evidence>
<evidence type="ECO:0000313" key="8">
    <source>
        <dbReference type="EMBL" id="CAD8328047.1"/>
    </source>
</evidence>
<feature type="transmembrane region" description="Helical" evidence="7">
    <location>
        <begin position="182"/>
        <end position="201"/>
    </location>
</feature>
<feature type="compositionally biased region" description="Low complexity" evidence="6">
    <location>
        <begin position="234"/>
        <end position="248"/>
    </location>
</feature>
<proteinExistence type="inferred from homology"/>
<feature type="compositionally biased region" description="Low complexity" evidence="6">
    <location>
        <begin position="261"/>
        <end position="285"/>
    </location>
</feature>
<comment type="similarity">
    <text evidence="2">Belongs to the TMEM144 family.</text>
</comment>
<dbReference type="EMBL" id="HBEF01000220">
    <property type="protein sequence ID" value="CAD8328048.1"/>
    <property type="molecule type" value="Transcribed_RNA"/>
</dbReference>
<dbReference type="InterPro" id="IPR010651">
    <property type="entry name" value="Sugar_transport"/>
</dbReference>
<gene>
    <name evidence="8" type="ORF">CAUS1442_LOCUS142</name>
    <name evidence="9" type="ORF">CAUS1442_LOCUS143</name>
</gene>
<feature type="transmembrane region" description="Helical" evidence="7">
    <location>
        <begin position="386"/>
        <end position="408"/>
    </location>
</feature>
<feature type="transmembrane region" description="Helical" evidence="7">
    <location>
        <begin position="420"/>
        <end position="442"/>
    </location>
</feature>
<feature type="region of interest" description="Disordered" evidence="6">
    <location>
        <begin position="207"/>
        <end position="314"/>
    </location>
</feature>
<dbReference type="PANTHER" id="PTHR16119:SF17">
    <property type="entry name" value="TRANSMEMBRANE PROTEIN 144"/>
    <property type="match status" value="1"/>
</dbReference>
<evidence type="ECO:0000256" key="7">
    <source>
        <dbReference type="SAM" id="Phobius"/>
    </source>
</evidence>
<feature type="transmembrane region" description="Helical" evidence="7">
    <location>
        <begin position="63"/>
        <end position="83"/>
    </location>
</feature>
<dbReference type="EMBL" id="HBEF01000219">
    <property type="protein sequence ID" value="CAD8328047.1"/>
    <property type="molecule type" value="Transcribed_RNA"/>
</dbReference>
<keyword evidence="4 7" id="KW-1133">Transmembrane helix</keyword>
<feature type="transmembrane region" description="Helical" evidence="7">
    <location>
        <begin position="95"/>
        <end position="114"/>
    </location>
</feature>
<evidence type="ECO:0000256" key="3">
    <source>
        <dbReference type="ARBA" id="ARBA00022692"/>
    </source>
</evidence>
<feature type="transmembrane region" description="Helical" evidence="7">
    <location>
        <begin position="120"/>
        <end position="142"/>
    </location>
</feature>
<evidence type="ECO:0000256" key="5">
    <source>
        <dbReference type="ARBA" id="ARBA00023136"/>
    </source>
</evidence>
<dbReference type="Pfam" id="PF07857">
    <property type="entry name" value="TMEM144"/>
    <property type="match status" value="2"/>
</dbReference>
<feature type="transmembrane region" description="Helical" evidence="7">
    <location>
        <begin position="489"/>
        <end position="508"/>
    </location>
</feature>
<keyword evidence="3 7" id="KW-0812">Transmembrane</keyword>
<accession>A0A6T6DFV0</accession>
<feature type="transmembrane region" description="Helical" evidence="7">
    <location>
        <begin position="149"/>
        <end position="170"/>
    </location>
</feature>
<dbReference type="GO" id="GO:0015144">
    <property type="term" value="F:carbohydrate transmembrane transporter activity"/>
    <property type="evidence" value="ECO:0007669"/>
    <property type="project" value="InterPro"/>
</dbReference>
<dbReference type="GO" id="GO:0016020">
    <property type="term" value="C:membrane"/>
    <property type="evidence" value="ECO:0007669"/>
    <property type="project" value="UniProtKB-SubCell"/>
</dbReference>
<feature type="compositionally biased region" description="Polar residues" evidence="6">
    <location>
        <begin position="215"/>
        <end position="227"/>
    </location>
</feature>
<feature type="compositionally biased region" description="Polar residues" evidence="6">
    <location>
        <begin position="286"/>
        <end position="301"/>
    </location>
</feature>
<comment type="subcellular location">
    <subcellularLocation>
        <location evidence="1">Membrane</location>
        <topology evidence="1">Multi-pass membrane protein</topology>
    </subcellularLocation>
</comment>
<evidence type="ECO:0000256" key="2">
    <source>
        <dbReference type="ARBA" id="ARBA00005731"/>
    </source>
</evidence>
<name>A0A6T6DFV0_9STRA</name>